<keyword evidence="3 6" id="KW-0694">RNA-binding</keyword>
<proteinExistence type="inferred from homology"/>
<evidence type="ECO:0000313" key="8">
    <source>
        <dbReference type="EMBL" id="KGF19540.1"/>
    </source>
</evidence>
<dbReference type="InterPro" id="IPR001014">
    <property type="entry name" value="Ribosomal_uL23_CS"/>
</dbReference>
<dbReference type="HAMAP" id="MF_01369_B">
    <property type="entry name" value="Ribosomal_uL23_B"/>
    <property type="match status" value="1"/>
</dbReference>
<dbReference type="Gene3D" id="3.30.70.330">
    <property type="match status" value="1"/>
</dbReference>
<evidence type="ECO:0000256" key="7">
    <source>
        <dbReference type="RuleBase" id="RU003934"/>
    </source>
</evidence>
<evidence type="ECO:0000256" key="6">
    <source>
        <dbReference type="HAMAP-Rule" id="MF_01369"/>
    </source>
</evidence>
<dbReference type="FunFam" id="3.30.70.330:FF:000001">
    <property type="entry name" value="50S ribosomal protein L23"/>
    <property type="match status" value="1"/>
</dbReference>
<keyword evidence="2 6" id="KW-0699">rRNA-binding</keyword>
<dbReference type="PROSITE" id="PS00050">
    <property type="entry name" value="RIBOSOMAL_L23"/>
    <property type="match status" value="1"/>
</dbReference>
<evidence type="ECO:0000256" key="2">
    <source>
        <dbReference type="ARBA" id="ARBA00022730"/>
    </source>
</evidence>
<dbReference type="EMBL" id="JRNH01000032">
    <property type="protein sequence ID" value="KGF19540.1"/>
    <property type="molecule type" value="Genomic_DNA"/>
</dbReference>
<comment type="subunit">
    <text evidence="6">Part of the 50S ribosomal subunit. Contacts protein L29, and trigger factor when it is bound to the ribosome.</text>
</comment>
<evidence type="ECO:0000256" key="4">
    <source>
        <dbReference type="ARBA" id="ARBA00022980"/>
    </source>
</evidence>
<evidence type="ECO:0000256" key="1">
    <source>
        <dbReference type="ARBA" id="ARBA00006700"/>
    </source>
</evidence>
<gene>
    <name evidence="6" type="primary">rplW</name>
    <name evidence="8" type="ORF">HMPREF2128_10830</name>
</gene>
<dbReference type="SUPFAM" id="SSF54189">
    <property type="entry name" value="Ribosomal proteins S24e, L23 and L15e"/>
    <property type="match status" value="1"/>
</dbReference>
<comment type="caution">
    <text evidence="8">The sequence shown here is derived from an EMBL/GenBank/DDBJ whole genome shotgun (WGS) entry which is preliminary data.</text>
</comment>
<evidence type="ECO:0000256" key="3">
    <source>
        <dbReference type="ARBA" id="ARBA00022884"/>
    </source>
</evidence>
<dbReference type="PANTHER" id="PTHR11620">
    <property type="entry name" value="60S RIBOSOMAL PROTEIN L23A"/>
    <property type="match status" value="1"/>
</dbReference>
<dbReference type="GO" id="GO:0003735">
    <property type="term" value="F:structural constituent of ribosome"/>
    <property type="evidence" value="ECO:0007669"/>
    <property type="project" value="InterPro"/>
</dbReference>
<keyword evidence="5 6" id="KW-0687">Ribonucleoprotein</keyword>
<dbReference type="NCBIfam" id="NF004363">
    <property type="entry name" value="PRK05738.2-4"/>
    <property type="match status" value="1"/>
</dbReference>
<reference evidence="8 9" key="1">
    <citation type="submission" date="2014-07" db="EMBL/GenBank/DDBJ databases">
        <authorList>
            <person name="McCorrison J."/>
            <person name="Sanka R."/>
            <person name="Torralba M."/>
            <person name="Gillis M."/>
            <person name="Haft D.H."/>
            <person name="Methe B."/>
            <person name="Sutton G."/>
            <person name="Nelson K.E."/>
        </authorList>
    </citation>
    <scope>NUCLEOTIDE SEQUENCE [LARGE SCALE GENOMIC DNA]</scope>
    <source>
        <strain evidence="8 9">DNF00011</strain>
    </source>
</reference>
<accession>A0A095YAQ5</accession>
<keyword evidence="4 6" id="KW-0689">Ribosomal protein</keyword>
<comment type="similarity">
    <text evidence="1 6 7">Belongs to the universal ribosomal protein uL23 family.</text>
</comment>
<dbReference type="GO" id="GO:0019843">
    <property type="term" value="F:rRNA binding"/>
    <property type="evidence" value="ECO:0007669"/>
    <property type="project" value="UniProtKB-UniRule"/>
</dbReference>
<dbReference type="NCBIfam" id="NF004364">
    <property type="entry name" value="PRK05738.2-5"/>
    <property type="match status" value="1"/>
</dbReference>
<dbReference type="InterPro" id="IPR013025">
    <property type="entry name" value="Ribosomal_uL23-like"/>
</dbReference>
<dbReference type="RefSeq" id="WP_035758034.1">
    <property type="nucleotide sequence ID" value="NZ_JRNH01000032.1"/>
</dbReference>
<dbReference type="InterPro" id="IPR012678">
    <property type="entry name" value="Ribosomal_uL23/eL15/eS24_sf"/>
</dbReference>
<dbReference type="AlphaFoldDB" id="A0A095YAQ5"/>
<evidence type="ECO:0000256" key="5">
    <source>
        <dbReference type="ARBA" id="ARBA00023274"/>
    </source>
</evidence>
<protein>
    <recommendedName>
        <fullName evidence="6">Large ribosomal subunit protein uL23</fullName>
    </recommendedName>
</protein>
<dbReference type="GO" id="GO:1990904">
    <property type="term" value="C:ribonucleoprotein complex"/>
    <property type="evidence" value="ECO:0007669"/>
    <property type="project" value="UniProtKB-KW"/>
</dbReference>
<sequence>MTNINRRTAHDVIVAPVVSEKSYNLIDEGQYTFLVDPRSNKTEIKAAVEEIYGVKVASVNTSNRPGKRTRTRFGWGQRKNTKRAIVTLQGDDTIDIFGGPVA</sequence>
<name>A0A095YAQ5_9MICC</name>
<dbReference type="InterPro" id="IPR012677">
    <property type="entry name" value="Nucleotide-bd_a/b_plait_sf"/>
</dbReference>
<dbReference type="Proteomes" id="UP000053528">
    <property type="component" value="Unassembled WGS sequence"/>
</dbReference>
<dbReference type="Pfam" id="PF00276">
    <property type="entry name" value="Ribosomal_L23"/>
    <property type="match status" value="1"/>
</dbReference>
<comment type="function">
    <text evidence="6">One of the early assembly proteins it binds 23S rRNA. One of the proteins that surrounds the polypeptide exit tunnel on the outside of the ribosome. Forms the main docking site for trigger factor binding to the ribosome.</text>
</comment>
<organism evidence="8 9">
    <name type="scientific">Pseudoglutamicibacter albus DNF00011</name>
    <dbReference type="NCBI Taxonomy" id="1401063"/>
    <lineage>
        <taxon>Bacteria</taxon>
        <taxon>Bacillati</taxon>
        <taxon>Actinomycetota</taxon>
        <taxon>Actinomycetes</taxon>
        <taxon>Micrococcales</taxon>
        <taxon>Micrococcaceae</taxon>
        <taxon>Pseudoglutamicibacter</taxon>
    </lineage>
</organism>
<dbReference type="GO" id="GO:0006412">
    <property type="term" value="P:translation"/>
    <property type="evidence" value="ECO:0007669"/>
    <property type="project" value="UniProtKB-UniRule"/>
</dbReference>
<evidence type="ECO:0000313" key="9">
    <source>
        <dbReference type="Proteomes" id="UP000053528"/>
    </source>
</evidence>
<dbReference type="GO" id="GO:0005840">
    <property type="term" value="C:ribosome"/>
    <property type="evidence" value="ECO:0007669"/>
    <property type="project" value="UniProtKB-KW"/>
</dbReference>